<dbReference type="InterPro" id="IPR028155">
    <property type="entry name" value="RPA_interact_central"/>
</dbReference>
<keyword evidence="5" id="KW-0539">Nucleus</keyword>
<evidence type="ECO:0000256" key="4">
    <source>
        <dbReference type="ARBA" id="ARBA00022833"/>
    </source>
</evidence>
<dbReference type="EMBL" id="JARQWQ010000045">
    <property type="protein sequence ID" value="KAK2558323.1"/>
    <property type="molecule type" value="Genomic_DNA"/>
</dbReference>
<proteinExistence type="predicted"/>
<accession>A0AAD9QBM9</accession>
<evidence type="ECO:0000256" key="5">
    <source>
        <dbReference type="ARBA" id="ARBA00023242"/>
    </source>
</evidence>
<dbReference type="GO" id="GO:0005634">
    <property type="term" value="C:nucleus"/>
    <property type="evidence" value="ECO:0007669"/>
    <property type="project" value="UniProtKB-SubCell"/>
</dbReference>
<reference evidence="9" key="1">
    <citation type="journal article" date="2023" name="G3 (Bethesda)">
        <title>Whole genome assembly and annotation of the endangered Caribbean coral Acropora cervicornis.</title>
        <authorList>
            <person name="Selwyn J.D."/>
            <person name="Vollmer S.V."/>
        </authorList>
    </citation>
    <scope>NUCLEOTIDE SEQUENCE</scope>
    <source>
        <strain evidence="9">K2</strain>
    </source>
</reference>
<dbReference type="GO" id="GO:0006606">
    <property type="term" value="P:protein import into nucleus"/>
    <property type="evidence" value="ECO:0007669"/>
    <property type="project" value="TreeGrafter"/>
</dbReference>
<dbReference type="InterPro" id="IPR028156">
    <property type="entry name" value="RIP"/>
</dbReference>
<dbReference type="InterPro" id="IPR028158">
    <property type="entry name" value="RPA_interact_N_dom"/>
</dbReference>
<keyword evidence="4" id="KW-0862">Zinc</keyword>
<dbReference type="GO" id="GO:0008270">
    <property type="term" value="F:zinc ion binding"/>
    <property type="evidence" value="ECO:0007669"/>
    <property type="project" value="UniProtKB-KW"/>
</dbReference>
<evidence type="ECO:0000256" key="1">
    <source>
        <dbReference type="ARBA" id="ARBA00004123"/>
    </source>
</evidence>
<evidence type="ECO:0000256" key="3">
    <source>
        <dbReference type="ARBA" id="ARBA00022771"/>
    </source>
</evidence>
<evidence type="ECO:0000256" key="2">
    <source>
        <dbReference type="ARBA" id="ARBA00022723"/>
    </source>
</evidence>
<organism evidence="9 10">
    <name type="scientific">Acropora cervicornis</name>
    <name type="common">Staghorn coral</name>
    <dbReference type="NCBI Taxonomy" id="6130"/>
    <lineage>
        <taxon>Eukaryota</taxon>
        <taxon>Metazoa</taxon>
        <taxon>Cnidaria</taxon>
        <taxon>Anthozoa</taxon>
        <taxon>Hexacorallia</taxon>
        <taxon>Scleractinia</taxon>
        <taxon>Astrocoeniina</taxon>
        <taxon>Acroporidae</taxon>
        <taxon>Acropora</taxon>
    </lineage>
</organism>
<dbReference type="InterPro" id="IPR028159">
    <property type="entry name" value="RPA_interact_C_dom"/>
</dbReference>
<keyword evidence="3" id="KW-0863">Zinc-finger</keyword>
<evidence type="ECO:0000259" key="6">
    <source>
        <dbReference type="Pfam" id="PF14766"/>
    </source>
</evidence>
<dbReference type="Pfam" id="PF14766">
    <property type="entry name" value="RPA_interact_N"/>
    <property type="match status" value="1"/>
</dbReference>
<dbReference type="AlphaFoldDB" id="A0AAD9QBM9"/>
<sequence>MAAMASASCFPRSADPISRHRAQYKCNTPPWKEQYRKRCLERLKNGRQKFVDRFRRNSNSDESLVVKEADYNATEDYSLDEVLTIMDEIQKELMEEERSILAHEQYEENLKFEEASLCAAIECLRTDEVLCPVCKSKPLHQNKQVIFCACGLRIDTEYDAVNLSYVRGQIESALVAHRDEHCLAEPEFCISFVQELGVRNLVSLCRACEFMYIVL</sequence>
<feature type="domain" description="RPA-interacting protein N-terminal" evidence="6">
    <location>
        <begin position="19"/>
        <end position="56"/>
    </location>
</feature>
<reference evidence="9" key="2">
    <citation type="journal article" date="2023" name="Science">
        <title>Genomic signatures of disease resistance in endangered staghorn corals.</title>
        <authorList>
            <person name="Vollmer S.V."/>
            <person name="Selwyn J.D."/>
            <person name="Despard B.A."/>
            <person name="Roesel C.L."/>
        </authorList>
    </citation>
    <scope>NUCLEOTIDE SEQUENCE</scope>
    <source>
        <strain evidence="9">K2</strain>
    </source>
</reference>
<gene>
    <name evidence="9" type="ORF">P5673_019454</name>
</gene>
<keyword evidence="10" id="KW-1185">Reference proteome</keyword>
<evidence type="ECO:0000259" key="7">
    <source>
        <dbReference type="Pfam" id="PF14767"/>
    </source>
</evidence>
<feature type="domain" description="RPA-interacting protein central" evidence="7">
    <location>
        <begin position="66"/>
        <end position="121"/>
    </location>
</feature>
<protein>
    <submittedName>
        <fullName evidence="9">RPA-interacting protein A</fullName>
    </submittedName>
</protein>
<evidence type="ECO:0000259" key="8">
    <source>
        <dbReference type="Pfam" id="PF14768"/>
    </source>
</evidence>
<keyword evidence="2" id="KW-0479">Metal-binding</keyword>
<evidence type="ECO:0000313" key="9">
    <source>
        <dbReference type="EMBL" id="KAK2558323.1"/>
    </source>
</evidence>
<dbReference type="Pfam" id="PF14768">
    <property type="entry name" value="RPA_interact_C"/>
    <property type="match status" value="1"/>
</dbReference>
<dbReference type="PANTHER" id="PTHR31742">
    <property type="entry name" value="RPA-INTERACTING PROTEIN RPAIN"/>
    <property type="match status" value="1"/>
</dbReference>
<comment type="subcellular location">
    <subcellularLocation>
        <location evidence="1">Nucleus</location>
    </subcellularLocation>
</comment>
<dbReference type="PANTHER" id="PTHR31742:SF1">
    <property type="entry name" value="RPA-INTERACTING PROTEIN"/>
    <property type="match status" value="1"/>
</dbReference>
<comment type="caution">
    <text evidence="9">The sequence shown here is derived from an EMBL/GenBank/DDBJ whole genome shotgun (WGS) entry which is preliminary data.</text>
</comment>
<name>A0AAD9QBM9_ACRCE</name>
<feature type="domain" description="RPA-interacting protein C-terminal" evidence="8">
    <location>
        <begin position="130"/>
        <end position="212"/>
    </location>
</feature>
<dbReference type="Proteomes" id="UP001249851">
    <property type="component" value="Unassembled WGS sequence"/>
</dbReference>
<evidence type="ECO:0000313" key="10">
    <source>
        <dbReference type="Proteomes" id="UP001249851"/>
    </source>
</evidence>
<dbReference type="Pfam" id="PF14767">
    <property type="entry name" value="RPA_interact_M"/>
    <property type="match status" value="1"/>
</dbReference>